<evidence type="ECO:0000313" key="2">
    <source>
        <dbReference type="Proteomes" id="UP000032229"/>
    </source>
</evidence>
<proteinExistence type="predicted"/>
<protein>
    <submittedName>
        <fullName evidence="1">Uncharacterized protein</fullName>
    </submittedName>
</protein>
<accession>A0A0C5WI67</accession>
<evidence type="ECO:0000313" key="1">
    <source>
        <dbReference type="EMBL" id="AJR04859.1"/>
    </source>
</evidence>
<organism evidence="1 2">
    <name type="scientific">Siansivirga zeaxanthinifaciens CC-SAMT-1</name>
    <dbReference type="NCBI Taxonomy" id="1454006"/>
    <lineage>
        <taxon>Bacteria</taxon>
        <taxon>Pseudomonadati</taxon>
        <taxon>Bacteroidota</taxon>
        <taxon>Flavobacteriia</taxon>
        <taxon>Flavobacteriales</taxon>
        <taxon>Flavobacteriaceae</taxon>
        <taxon>Siansivirga</taxon>
    </lineage>
</organism>
<keyword evidence="2" id="KW-1185">Reference proteome</keyword>
<gene>
    <name evidence="1" type="ORF">AW14_07780</name>
</gene>
<dbReference type="STRING" id="1454006.AW14_07780"/>
<dbReference type="Proteomes" id="UP000032229">
    <property type="component" value="Chromosome"/>
</dbReference>
<sequence length="230" mass="26311">MKFTKRTNRTMKSNNHIVTGQSPLEQLLFCLRNKKVDCVLLSSDQNVSLSFIDGINEAILFQASDFNLNQTAVQKLSSSLNEQTNRNGIWLSYLESRVLDVLVNDKSILITFDKSGKLIESLHGIGCFVIHLAELIKRAFPGIYHWVKELNLIAIEQKESKALDFIQNKNYHSVKVIKRKGQLDRVECEEKMPIDKRVIDIMRDAAFQSISINQEDGKAVHINRVVKQKL</sequence>
<dbReference type="HOGENOM" id="CLU_1204132_0_0_10"/>
<name>A0A0C5WI67_9FLAO</name>
<reference evidence="1 2" key="1">
    <citation type="submission" date="2014-02" db="EMBL/GenBank/DDBJ databases">
        <authorList>
            <person name="Young C.-C."/>
            <person name="Hameed A."/>
            <person name="Huang H.-C."/>
            <person name="Shahina M."/>
        </authorList>
    </citation>
    <scope>NUCLEOTIDE SEQUENCE [LARGE SCALE GENOMIC DNA]</scope>
    <source>
        <strain evidence="1 2">CC-SAMT-1</strain>
    </source>
</reference>
<dbReference type="AlphaFoldDB" id="A0A0C5WI67"/>
<dbReference type="EMBL" id="CP007202">
    <property type="protein sequence ID" value="AJR04859.1"/>
    <property type="molecule type" value="Genomic_DNA"/>
</dbReference>
<dbReference type="KEGG" id="sze:AW14_07780"/>